<dbReference type="PANTHER" id="PTHR42987:SF7">
    <property type="entry name" value="SIGNAL PEPTIDE PEPTIDASE SPPA-RELATED"/>
    <property type="match status" value="1"/>
</dbReference>
<dbReference type="InterPro" id="IPR002142">
    <property type="entry name" value="Peptidase_S49"/>
</dbReference>
<dbReference type="EMBL" id="JPVP01000058">
    <property type="protein sequence ID" value="KGR83227.1"/>
    <property type="molecule type" value="Genomic_DNA"/>
</dbReference>
<evidence type="ECO:0000259" key="5">
    <source>
        <dbReference type="Pfam" id="PF01343"/>
    </source>
</evidence>
<keyword evidence="3" id="KW-0378">Hydrolase</keyword>
<evidence type="ECO:0000256" key="4">
    <source>
        <dbReference type="ARBA" id="ARBA00022825"/>
    </source>
</evidence>
<protein>
    <submittedName>
        <fullName evidence="6">Signal peptide protein</fullName>
    </submittedName>
</protein>
<evidence type="ECO:0000313" key="7">
    <source>
        <dbReference type="Proteomes" id="UP000030437"/>
    </source>
</evidence>
<comment type="caution">
    <text evidence="6">The sequence shown here is derived from an EMBL/GenBank/DDBJ whole genome shotgun (WGS) entry which is preliminary data.</text>
</comment>
<dbReference type="AlphaFoldDB" id="A0A0A3J852"/>
<evidence type="ECO:0000256" key="1">
    <source>
        <dbReference type="ARBA" id="ARBA00008683"/>
    </source>
</evidence>
<dbReference type="Proteomes" id="UP000030437">
    <property type="component" value="Unassembled WGS sequence"/>
</dbReference>
<comment type="similarity">
    <text evidence="1">Belongs to the peptidase S49 family.</text>
</comment>
<proteinExistence type="inferred from homology"/>
<evidence type="ECO:0000256" key="3">
    <source>
        <dbReference type="ARBA" id="ARBA00022801"/>
    </source>
</evidence>
<dbReference type="InterPro" id="IPR029045">
    <property type="entry name" value="ClpP/crotonase-like_dom_sf"/>
</dbReference>
<evidence type="ECO:0000256" key="2">
    <source>
        <dbReference type="ARBA" id="ARBA00022670"/>
    </source>
</evidence>
<gene>
    <name evidence="6" type="ORF">CD32_15380</name>
</gene>
<keyword evidence="7" id="KW-1185">Reference proteome</keyword>
<name>A0A0A3J852_9BACI</name>
<dbReference type="InterPro" id="IPR047272">
    <property type="entry name" value="S49_SppA_C"/>
</dbReference>
<dbReference type="CDD" id="cd07023">
    <property type="entry name" value="S49_Sppa_N_C"/>
    <property type="match status" value="1"/>
</dbReference>
<dbReference type="STRING" id="1220589.CD32_15380"/>
<reference evidence="6 7" key="1">
    <citation type="submission" date="2014-02" db="EMBL/GenBank/DDBJ databases">
        <title>Draft genome sequence of Lysinibacillus odysseyi NBRC 100172.</title>
        <authorList>
            <person name="Zhang F."/>
            <person name="Wang G."/>
            <person name="Zhang L."/>
        </authorList>
    </citation>
    <scope>NUCLEOTIDE SEQUENCE [LARGE SCALE GENOMIC DNA]</scope>
    <source>
        <strain evidence="6 7">NBRC 100172</strain>
    </source>
</reference>
<dbReference type="InterPro" id="IPR004635">
    <property type="entry name" value="Pept_S49_SppA"/>
</dbReference>
<dbReference type="RefSeq" id="WP_036156217.1">
    <property type="nucleotide sequence ID" value="NZ_AVCX01000003.1"/>
</dbReference>
<organism evidence="6 7">
    <name type="scientific">Lysinibacillus odysseyi 34hs-1 = NBRC 100172</name>
    <dbReference type="NCBI Taxonomy" id="1220589"/>
    <lineage>
        <taxon>Bacteria</taxon>
        <taxon>Bacillati</taxon>
        <taxon>Bacillota</taxon>
        <taxon>Bacilli</taxon>
        <taxon>Bacillales</taxon>
        <taxon>Bacillaceae</taxon>
        <taxon>Lysinibacillus</taxon>
    </lineage>
</organism>
<dbReference type="Pfam" id="PF01343">
    <property type="entry name" value="Peptidase_S49"/>
    <property type="match status" value="1"/>
</dbReference>
<keyword evidence="4" id="KW-0720">Serine protease</keyword>
<dbReference type="eggNOG" id="COG0616">
    <property type="taxonomic scope" value="Bacteria"/>
</dbReference>
<dbReference type="PANTHER" id="PTHR42987">
    <property type="entry name" value="PEPTIDASE S49"/>
    <property type="match status" value="1"/>
</dbReference>
<sequence length="337" mass="36905">MNTKRWIALIAAAVLLVFSLGLNSIIALFKTDFFSSFENVFGETDPTVYELPLEAGDFDSRIAMLTVKGTILDTGSSSFWEEVEYDHQGFLSQLEAIMNDETVKGVVLHVDSPGGGVLESAEIYEKLVQLKEERKIPIYVSMGTYAASGGYYISAPADKIFAQKETITGSIGVIMQAFNYEKLAEKVGIEFETIKSGAHKDMFGGARASTEEEKAMLQEIINESYEEFVDVVEQGRGMTEADVKKVADGRILGGTQAKRAGLVDEIGDVEDTVAALRSDFDLQDAELFEYSSANGSFGSLLGAKVSAMFGPSEKEQLMQKILSTSNSPRMMYLYGDY</sequence>
<dbReference type="Gene3D" id="3.90.226.10">
    <property type="entry name" value="2-enoyl-CoA Hydratase, Chain A, domain 1"/>
    <property type="match status" value="1"/>
</dbReference>
<feature type="domain" description="Peptidase S49" evidence="5">
    <location>
        <begin position="133"/>
        <end position="280"/>
    </location>
</feature>
<dbReference type="OrthoDB" id="9764363at2"/>
<accession>A0A0A3J852</accession>
<dbReference type="SUPFAM" id="SSF52096">
    <property type="entry name" value="ClpP/crotonase"/>
    <property type="match status" value="1"/>
</dbReference>
<evidence type="ECO:0000313" key="6">
    <source>
        <dbReference type="EMBL" id="KGR83227.1"/>
    </source>
</evidence>
<dbReference type="GO" id="GO:0008236">
    <property type="term" value="F:serine-type peptidase activity"/>
    <property type="evidence" value="ECO:0007669"/>
    <property type="project" value="UniProtKB-KW"/>
</dbReference>
<dbReference type="NCBIfam" id="TIGR00706">
    <property type="entry name" value="SppA_dom"/>
    <property type="match status" value="1"/>
</dbReference>
<keyword evidence="2" id="KW-0645">Protease</keyword>
<dbReference type="GO" id="GO:0006508">
    <property type="term" value="P:proteolysis"/>
    <property type="evidence" value="ECO:0007669"/>
    <property type="project" value="UniProtKB-KW"/>
</dbReference>